<gene>
    <name evidence="4" type="ORF">P153DRAFT_312396</name>
</gene>
<dbReference type="GeneID" id="54405274"/>
<evidence type="ECO:0000256" key="1">
    <source>
        <dbReference type="ARBA" id="ARBA00007797"/>
    </source>
</evidence>
<feature type="compositionally biased region" description="Basic and acidic residues" evidence="2">
    <location>
        <begin position="24"/>
        <end position="44"/>
    </location>
</feature>
<reference evidence="4" key="1">
    <citation type="journal article" date="2020" name="Stud. Mycol.">
        <title>101 Dothideomycetes genomes: a test case for predicting lifestyles and emergence of pathogens.</title>
        <authorList>
            <person name="Haridas S."/>
            <person name="Albert R."/>
            <person name="Binder M."/>
            <person name="Bloem J."/>
            <person name="Labutti K."/>
            <person name="Salamov A."/>
            <person name="Andreopoulos B."/>
            <person name="Baker S."/>
            <person name="Barry K."/>
            <person name="Bills G."/>
            <person name="Bluhm B."/>
            <person name="Cannon C."/>
            <person name="Castanera R."/>
            <person name="Culley D."/>
            <person name="Daum C."/>
            <person name="Ezra D."/>
            <person name="Gonzalez J."/>
            <person name="Henrissat B."/>
            <person name="Kuo A."/>
            <person name="Liang C."/>
            <person name="Lipzen A."/>
            <person name="Lutzoni F."/>
            <person name="Magnuson J."/>
            <person name="Mondo S."/>
            <person name="Nolan M."/>
            <person name="Ohm R."/>
            <person name="Pangilinan J."/>
            <person name="Park H.-J."/>
            <person name="Ramirez L."/>
            <person name="Alfaro M."/>
            <person name="Sun H."/>
            <person name="Tritt A."/>
            <person name="Yoshinaga Y."/>
            <person name="Zwiers L.-H."/>
            <person name="Turgeon B."/>
            <person name="Goodwin S."/>
            <person name="Spatafora J."/>
            <person name="Crous P."/>
            <person name="Grigoriev I."/>
        </authorList>
    </citation>
    <scope>NUCLEOTIDE SEQUENCE</scope>
    <source>
        <strain evidence="4">CBS 119687</strain>
    </source>
</reference>
<proteinExistence type="inferred from homology"/>
<dbReference type="OrthoDB" id="28947at2759"/>
<feature type="domain" description="CCAAT-binding factor" evidence="3">
    <location>
        <begin position="452"/>
        <end position="624"/>
    </location>
</feature>
<dbReference type="RefSeq" id="XP_033526120.1">
    <property type="nucleotide sequence ID" value="XM_033664842.1"/>
</dbReference>
<dbReference type="GO" id="GO:0005634">
    <property type="term" value="C:nucleus"/>
    <property type="evidence" value="ECO:0007669"/>
    <property type="project" value="TreeGrafter"/>
</dbReference>
<feature type="compositionally biased region" description="Acidic residues" evidence="2">
    <location>
        <begin position="739"/>
        <end position="752"/>
    </location>
</feature>
<dbReference type="PANTHER" id="PTHR12048">
    <property type="entry name" value="CCAAT-BINDING FACTOR-RELATED"/>
    <property type="match status" value="1"/>
</dbReference>
<dbReference type="AlphaFoldDB" id="A0A6A6AKH7"/>
<feature type="compositionally biased region" description="Basic and acidic residues" evidence="2">
    <location>
        <begin position="564"/>
        <end position="596"/>
    </location>
</feature>
<evidence type="ECO:0000256" key="2">
    <source>
        <dbReference type="SAM" id="MobiDB-lite"/>
    </source>
</evidence>
<accession>A0A6A6AKH7</accession>
<sequence length="892" mass="100547">MGKKRTHGETKDGFTKPPPAGDRVSAKGDRKDRNDRRKGGDGPKKTSTLIFKPQPEWHTVALPALPTLDSPSIPPRYVLDAVHEYADQLLEAEATEYAASHMSKDSSHKFMSTVMASGTMEDKVSALTLLVQESPLHTTKAFEQLLGLSRKKSRNAAMMALAALKDLMGQGVLLPPDRKLKAFARQPGLISALQGSNARWKAGDKLPGDVQKVHLIAWAYEDWLKKQYFEMLKIIEGWSNDEVEYSRNRAVTFVWELLKEKPEQEENLLRLLINKLGDKEKKVASRASYLLLQLQITHPLMKNVIISSIESDLLFRPNQSGVAKYYAVITLNQTVLSVKEHEVANKLIEIYFSIFLGLLKKQKEHEKEEKRINKHGLVQGGGSQPGKMAKKKAEKAATMAFKVEDESREKLISAILTGVNRAFPFAKTDDVKFEEQLNTIFHVTHSSNFNTSIQAMTLIQQISATKSYATDRFYRTLYESLLDPRLISTSKHIMYLNLLYRSLKADLSIKRVKAFVKRLLQIIHMHEPPFICGVLYLVNELITTFPSIKSMLVTPEDNADDSGDEHYDDVAEGNDAKTSAKEESTHNSYDPRKRDPEHAQADLSCLWELLPLQAHYHPSVHVLASKIVNQEPIKEKPDPTIYTLMNFLDKFSFRNAKTKAQAVHGSSIMQPMSGSSKAADYLITARDGDRTHDPVNSEHFWRQKVDDVRVDEVFFHTYFEKAGKAKQADKKAKKKKRDEDDDDEEESDEDEIWQALVKSRPDVEGDDGGDDDFSDIDMEDMMSDDEAGGIGMDAGVELNLGSDDDEDEGAVQPAQEDDDDDDFEDFDLDDQDGFMDSDDEVPVDIDLDGEADADADGKDKDDKKRKKRKLKHLPTFASVDDYAKLIGDDDSE</sequence>
<dbReference type="Pfam" id="PF03914">
    <property type="entry name" value="CBF"/>
    <property type="match status" value="1"/>
</dbReference>
<feature type="region of interest" description="Disordered" evidence="2">
    <location>
        <begin position="1"/>
        <end position="50"/>
    </location>
</feature>
<feature type="compositionally biased region" description="Acidic residues" evidence="2">
    <location>
        <begin position="764"/>
        <end position="787"/>
    </location>
</feature>
<comment type="similarity">
    <text evidence="1">Belongs to the CBF/MAK21 family.</text>
</comment>
<feature type="compositionally biased region" description="Acidic residues" evidence="2">
    <location>
        <begin position="802"/>
        <end position="854"/>
    </location>
</feature>
<dbReference type="InterPro" id="IPR040155">
    <property type="entry name" value="CEBPZ/Mak21-like"/>
</dbReference>
<dbReference type="SUPFAM" id="SSF48371">
    <property type="entry name" value="ARM repeat"/>
    <property type="match status" value="1"/>
</dbReference>
<evidence type="ECO:0000313" key="4">
    <source>
        <dbReference type="EMBL" id="KAF2131733.1"/>
    </source>
</evidence>
<dbReference type="Proteomes" id="UP000799771">
    <property type="component" value="Unassembled WGS sequence"/>
</dbReference>
<evidence type="ECO:0000313" key="5">
    <source>
        <dbReference type="Proteomes" id="UP000799771"/>
    </source>
</evidence>
<protein>
    <submittedName>
        <fullName evidence="4">CCAAT/enhancer-binding protein zeta</fullName>
    </submittedName>
</protein>
<dbReference type="InterPro" id="IPR016024">
    <property type="entry name" value="ARM-type_fold"/>
</dbReference>
<evidence type="ECO:0000259" key="3">
    <source>
        <dbReference type="Pfam" id="PF03914"/>
    </source>
</evidence>
<name>A0A6A6AKH7_9PLEO</name>
<organism evidence="4 5">
    <name type="scientific">Dothidotthia symphoricarpi CBS 119687</name>
    <dbReference type="NCBI Taxonomy" id="1392245"/>
    <lineage>
        <taxon>Eukaryota</taxon>
        <taxon>Fungi</taxon>
        <taxon>Dikarya</taxon>
        <taxon>Ascomycota</taxon>
        <taxon>Pezizomycotina</taxon>
        <taxon>Dothideomycetes</taxon>
        <taxon>Pleosporomycetidae</taxon>
        <taxon>Pleosporales</taxon>
        <taxon>Dothidotthiaceae</taxon>
        <taxon>Dothidotthia</taxon>
    </lineage>
</organism>
<dbReference type="PANTHER" id="PTHR12048:SF0">
    <property type="entry name" value="CCAAT_ENHANCER-BINDING PROTEIN ZETA"/>
    <property type="match status" value="1"/>
</dbReference>
<dbReference type="InterPro" id="IPR005612">
    <property type="entry name" value="CCAAT-binding_factor"/>
</dbReference>
<dbReference type="EMBL" id="ML977502">
    <property type="protein sequence ID" value="KAF2131733.1"/>
    <property type="molecule type" value="Genomic_DNA"/>
</dbReference>
<keyword evidence="5" id="KW-1185">Reference proteome</keyword>
<feature type="region of interest" description="Disordered" evidence="2">
    <location>
        <begin position="728"/>
        <end position="869"/>
    </location>
</feature>
<feature type="region of interest" description="Disordered" evidence="2">
    <location>
        <begin position="556"/>
        <end position="596"/>
    </location>
</feature>